<evidence type="ECO:0000256" key="1">
    <source>
        <dbReference type="SAM" id="Phobius"/>
    </source>
</evidence>
<keyword evidence="1" id="KW-0812">Transmembrane</keyword>
<sequence>MPQAAFFAGCCKVRHESDRQNLKSRKWLNLLPVRLLAGLWAVCFAWFYGFLPYDIQVFISHIILFSGYGGN</sequence>
<name>A0A1Z4BUH3_9GAMM</name>
<dbReference type="EMBL" id="CP022129">
    <property type="protein sequence ID" value="ASF44908.1"/>
    <property type="molecule type" value="Genomic_DNA"/>
</dbReference>
<dbReference type="Proteomes" id="UP000197019">
    <property type="component" value="Chromosome"/>
</dbReference>
<reference evidence="2 3" key="1">
    <citation type="submission" date="2017-06" db="EMBL/GenBank/DDBJ databases">
        <title>Genome Sequencing of the methanotroph Methylovulum psychrotolerants str. HV10-M2 isolated from a high-altitude environment.</title>
        <authorList>
            <person name="Mateos-Rivera A."/>
        </authorList>
    </citation>
    <scope>NUCLEOTIDE SEQUENCE [LARGE SCALE GENOMIC DNA]</scope>
    <source>
        <strain evidence="2 3">HV10_M2</strain>
    </source>
</reference>
<evidence type="ECO:0000313" key="3">
    <source>
        <dbReference type="Proteomes" id="UP000197019"/>
    </source>
</evidence>
<organism evidence="2 3">
    <name type="scientific">Methylovulum psychrotolerans</name>
    <dbReference type="NCBI Taxonomy" id="1704499"/>
    <lineage>
        <taxon>Bacteria</taxon>
        <taxon>Pseudomonadati</taxon>
        <taxon>Pseudomonadota</taxon>
        <taxon>Gammaproteobacteria</taxon>
        <taxon>Methylococcales</taxon>
        <taxon>Methylococcaceae</taxon>
        <taxon>Methylovulum</taxon>
    </lineage>
</organism>
<keyword evidence="1" id="KW-1133">Transmembrane helix</keyword>
<dbReference type="KEGG" id="mpsy:CEK71_01845"/>
<proteinExistence type="predicted"/>
<evidence type="ECO:0000313" key="2">
    <source>
        <dbReference type="EMBL" id="ASF44908.1"/>
    </source>
</evidence>
<gene>
    <name evidence="2" type="ORF">CEK71_01845</name>
</gene>
<protein>
    <submittedName>
        <fullName evidence="2">Uncharacterized protein</fullName>
    </submittedName>
</protein>
<dbReference type="AlphaFoldDB" id="A0A1Z4BUH3"/>
<keyword evidence="3" id="KW-1185">Reference proteome</keyword>
<accession>A0A1Z4BUH3</accession>
<keyword evidence="1" id="KW-0472">Membrane</keyword>
<feature type="transmembrane region" description="Helical" evidence="1">
    <location>
        <begin position="27"/>
        <end position="47"/>
    </location>
</feature>